<dbReference type="PIRSF" id="PIRSF006648">
    <property type="entry name" value="DrrB"/>
    <property type="match status" value="1"/>
</dbReference>
<dbReference type="PANTHER" id="PTHR43332">
    <property type="entry name" value="INNER MEMBRANE TRANSPORT PERMEASE YADH-RELATED"/>
    <property type="match status" value="1"/>
</dbReference>
<feature type="transmembrane region" description="Helical" evidence="5">
    <location>
        <begin position="139"/>
        <end position="164"/>
    </location>
</feature>
<evidence type="ECO:0000259" key="6">
    <source>
        <dbReference type="PROSITE" id="PS51012"/>
    </source>
</evidence>
<keyword evidence="4 5" id="KW-0472">Membrane</keyword>
<gene>
    <name evidence="7" type="ORF">MNBD_GAMMA22-2790</name>
</gene>
<dbReference type="InterPro" id="IPR052522">
    <property type="entry name" value="ABC-2_transport_permease"/>
</dbReference>
<dbReference type="PROSITE" id="PS51012">
    <property type="entry name" value="ABC_TM2"/>
    <property type="match status" value="1"/>
</dbReference>
<comment type="subcellular location">
    <subcellularLocation>
        <location evidence="1">Membrane</location>
        <topology evidence="1">Multi-pass membrane protein</topology>
    </subcellularLocation>
</comment>
<feature type="transmembrane region" description="Helical" evidence="5">
    <location>
        <begin position="227"/>
        <end position="249"/>
    </location>
</feature>
<evidence type="ECO:0000256" key="1">
    <source>
        <dbReference type="ARBA" id="ARBA00004141"/>
    </source>
</evidence>
<evidence type="ECO:0000256" key="3">
    <source>
        <dbReference type="ARBA" id="ARBA00022989"/>
    </source>
</evidence>
<accession>A0A3B0ZWA4</accession>
<dbReference type="InterPro" id="IPR013525">
    <property type="entry name" value="ABC2_TM"/>
</dbReference>
<feature type="domain" description="ABC transmembrane type-2" evidence="6">
    <location>
        <begin position="23"/>
        <end position="252"/>
    </location>
</feature>
<organism evidence="7">
    <name type="scientific">hydrothermal vent metagenome</name>
    <dbReference type="NCBI Taxonomy" id="652676"/>
    <lineage>
        <taxon>unclassified sequences</taxon>
        <taxon>metagenomes</taxon>
        <taxon>ecological metagenomes</taxon>
    </lineage>
</organism>
<evidence type="ECO:0000256" key="4">
    <source>
        <dbReference type="ARBA" id="ARBA00023136"/>
    </source>
</evidence>
<dbReference type="GO" id="GO:0043190">
    <property type="term" value="C:ATP-binding cassette (ABC) transporter complex"/>
    <property type="evidence" value="ECO:0007669"/>
    <property type="project" value="InterPro"/>
</dbReference>
<keyword evidence="3 5" id="KW-1133">Transmembrane helix</keyword>
<name>A0A3B0ZWA4_9ZZZZ</name>
<keyword evidence="2 5" id="KW-0812">Transmembrane</keyword>
<dbReference type="AlphaFoldDB" id="A0A3B0ZWA4"/>
<dbReference type="EMBL" id="UOFS01000006">
    <property type="protein sequence ID" value="VAW91637.1"/>
    <property type="molecule type" value="Genomic_DNA"/>
</dbReference>
<dbReference type="PANTHER" id="PTHR43332:SF2">
    <property type="entry name" value="INNER MEMBRANE TRANSPORT PERMEASE YADH"/>
    <property type="match status" value="1"/>
</dbReference>
<dbReference type="GO" id="GO:0140359">
    <property type="term" value="F:ABC-type transporter activity"/>
    <property type="evidence" value="ECO:0007669"/>
    <property type="project" value="InterPro"/>
</dbReference>
<evidence type="ECO:0000256" key="2">
    <source>
        <dbReference type="ARBA" id="ARBA00022692"/>
    </source>
</evidence>
<dbReference type="PRINTS" id="PR00164">
    <property type="entry name" value="ABC2TRNSPORT"/>
</dbReference>
<dbReference type="NCBIfam" id="NF011648">
    <property type="entry name" value="PRK15066.1"/>
    <property type="match status" value="1"/>
</dbReference>
<feature type="transmembrane region" description="Helical" evidence="5">
    <location>
        <begin position="171"/>
        <end position="192"/>
    </location>
</feature>
<protein>
    <submittedName>
        <fullName evidence="7">Uncharacterized ABC transporter inner membrane permease YadH</fullName>
    </submittedName>
</protein>
<dbReference type="InterPro" id="IPR047817">
    <property type="entry name" value="ABC2_TM_bact-type"/>
</dbReference>
<evidence type="ECO:0000313" key="7">
    <source>
        <dbReference type="EMBL" id="VAW91637.1"/>
    </source>
</evidence>
<dbReference type="Pfam" id="PF01061">
    <property type="entry name" value="ABC2_membrane"/>
    <property type="match status" value="1"/>
</dbReference>
<dbReference type="InterPro" id="IPR000412">
    <property type="entry name" value="ABC_2_transport"/>
</dbReference>
<proteinExistence type="predicted"/>
<evidence type="ECO:0000256" key="5">
    <source>
        <dbReference type="SAM" id="Phobius"/>
    </source>
</evidence>
<sequence>MQLKDQYIALQTIVKKELLRFMRIWIQTVLPAGITMALYFIIFGKLIGSQIGSIGGFSYMEYIVPGIILMSVINNSYSNVVSSFFSAKFQRHIEEMQVSPMPNYIILLGFILGGVTRGLIVGAVVTIISLMFVDLKIHSIPTAIVVVFFTAVLFSTAGFINAVYAKSFDDISIVPTFVLTPLIYLGGVFYSVNMLSDFWQSVSFFNPLLYMVNAFRYSFIGVSDINLVTAFTIIILFVVILFLVALYLLNKGIGIRN</sequence>
<feature type="transmembrane region" description="Helical" evidence="5">
    <location>
        <begin position="21"/>
        <end position="42"/>
    </location>
</feature>
<feature type="transmembrane region" description="Helical" evidence="5">
    <location>
        <begin position="105"/>
        <end position="133"/>
    </location>
</feature>
<reference evidence="7" key="1">
    <citation type="submission" date="2018-06" db="EMBL/GenBank/DDBJ databases">
        <authorList>
            <person name="Zhirakovskaya E."/>
        </authorList>
    </citation>
    <scope>NUCLEOTIDE SEQUENCE</scope>
</reference>
<feature type="transmembrane region" description="Helical" evidence="5">
    <location>
        <begin position="62"/>
        <end position="85"/>
    </location>
</feature>